<dbReference type="CDD" id="cd12148">
    <property type="entry name" value="fungal_TF_MHR"/>
    <property type="match status" value="1"/>
</dbReference>
<dbReference type="PANTHER" id="PTHR47425">
    <property type="entry name" value="FARB-RELATED"/>
    <property type="match status" value="1"/>
</dbReference>
<name>A0A7H8R8X9_TALRU</name>
<feature type="region of interest" description="Disordered" evidence="2">
    <location>
        <begin position="1"/>
        <end position="20"/>
    </location>
</feature>
<organism evidence="4 5">
    <name type="scientific">Talaromyces rugulosus</name>
    <name type="common">Penicillium rugulosum</name>
    <dbReference type="NCBI Taxonomy" id="121627"/>
    <lineage>
        <taxon>Eukaryota</taxon>
        <taxon>Fungi</taxon>
        <taxon>Dikarya</taxon>
        <taxon>Ascomycota</taxon>
        <taxon>Pezizomycotina</taxon>
        <taxon>Eurotiomycetes</taxon>
        <taxon>Eurotiomycetidae</taxon>
        <taxon>Eurotiales</taxon>
        <taxon>Trichocomaceae</taxon>
        <taxon>Talaromyces</taxon>
        <taxon>Talaromyces sect. Islandici</taxon>
    </lineage>
</organism>
<dbReference type="Pfam" id="PF04082">
    <property type="entry name" value="Fungal_trans"/>
    <property type="match status" value="1"/>
</dbReference>
<dbReference type="GO" id="GO:0006351">
    <property type="term" value="P:DNA-templated transcription"/>
    <property type="evidence" value="ECO:0007669"/>
    <property type="project" value="InterPro"/>
</dbReference>
<dbReference type="AlphaFoldDB" id="A0A7H8R8X9"/>
<keyword evidence="1" id="KW-0539">Nucleus</keyword>
<accession>A0A7H8R8X9</accession>
<evidence type="ECO:0000259" key="3">
    <source>
        <dbReference type="SMART" id="SM00906"/>
    </source>
</evidence>
<dbReference type="RefSeq" id="XP_035348920.1">
    <property type="nucleotide sequence ID" value="XM_035493027.1"/>
</dbReference>
<dbReference type="GO" id="GO:0008270">
    <property type="term" value="F:zinc ion binding"/>
    <property type="evidence" value="ECO:0007669"/>
    <property type="project" value="InterPro"/>
</dbReference>
<dbReference type="KEGG" id="trg:TRUGW13939_09909"/>
<dbReference type="InterPro" id="IPR007219">
    <property type="entry name" value="XnlR_reg_dom"/>
</dbReference>
<feature type="domain" description="Xylanolytic transcriptional activator regulatory" evidence="3">
    <location>
        <begin position="124"/>
        <end position="197"/>
    </location>
</feature>
<dbReference type="Proteomes" id="UP000509510">
    <property type="component" value="Chromosome V"/>
</dbReference>
<gene>
    <name evidence="4" type="ORF">TRUGW13939_09909</name>
</gene>
<dbReference type="GO" id="GO:0003677">
    <property type="term" value="F:DNA binding"/>
    <property type="evidence" value="ECO:0007669"/>
    <property type="project" value="InterPro"/>
</dbReference>
<evidence type="ECO:0000256" key="1">
    <source>
        <dbReference type="ARBA" id="ARBA00023242"/>
    </source>
</evidence>
<dbReference type="EMBL" id="CP055902">
    <property type="protein sequence ID" value="QKX62746.1"/>
    <property type="molecule type" value="Genomic_DNA"/>
</dbReference>
<evidence type="ECO:0000313" key="4">
    <source>
        <dbReference type="EMBL" id="QKX62746.1"/>
    </source>
</evidence>
<reference evidence="5" key="1">
    <citation type="submission" date="2020-06" db="EMBL/GenBank/DDBJ databases">
        <title>A chromosome-scale genome assembly of Talaromyces rugulosus W13939.</title>
        <authorList>
            <person name="Wang B."/>
            <person name="Guo L."/>
            <person name="Ye K."/>
            <person name="Wang L."/>
        </authorList>
    </citation>
    <scope>NUCLEOTIDE SEQUENCE [LARGE SCALE GENOMIC DNA]</scope>
    <source>
        <strain evidence="5">W13939</strain>
    </source>
</reference>
<feature type="compositionally biased region" description="Polar residues" evidence="2">
    <location>
        <begin position="470"/>
        <end position="480"/>
    </location>
</feature>
<feature type="region of interest" description="Disordered" evidence="2">
    <location>
        <begin position="458"/>
        <end position="484"/>
    </location>
</feature>
<dbReference type="PANTHER" id="PTHR47425:SF2">
    <property type="entry name" value="FARB-RELATED"/>
    <property type="match status" value="1"/>
</dbReference>
<protein>
    <recommendedName>
        <fullName evidence="3">Xylanolytic transcriptional activator regulatory domain-containing protein</fullName>
    </recommendedName>
</protein>
<sequence length="543" mass="61970">MRKSTIRANGGADKTSFTPSPKVPYEQYSFLSARGLKSLRFEEQSFLESSGCLHLFEKDLLDAFFVPVDVLRECGFSSFLSARDILHSYAKLVYDFHVETDPCVISQSALLLSYHASSSDQLSNTMWLSIAIAHARADDCHEFHCLPLSDAATKNRRKRLWWCCILRDRNLSMGLRRPLQISSYDFNFSQPCLTKEDFEAEINDPMFYSSDIRTEQCEMLTKYCHLAVALTRLAMIIYPSAGLSQYRFDSRTRLAEHLRGLYDAKLAFDRLKEGFMLLQDWTPASVDSNHSRCEYHTGEEEINLLHTCKVDLEVAVSHISTEVERLSVNGSAKYLPINSVAYIIVPQILLSLNTRLPTTSDEKVESERSLSYFVDVGCLYRVRYDTRHITTCIEKVLHTFELYQLQHQKKGLTTIAEKETSLQSFCDVFIHQPDTYVYISAILDYSLATGKMPTDDDSPIPYVKELKSPRSPSKAESTPLPNYEAEAQECVSLEELMTSFDFENSTEHDGTDSFRAWSDHDFLKHFEMTSATNMLDGIGFLGE</sequence>
<evidence type="ECO:0000256" key="2">
    <source>
        <dbReference type="SAM" id="MobiDB-lite"/>
    </source>
</evidence>
<evidence type="ECO:0000313" key="5">
    <source>
        <dbReference type="Proteomes" id="UP000509510"/>
    </source>
</evidence>
<dbReference type="SMART" id="SM00906">
    <property type="entry name" value="Fungal_trans"/>
    <property type="match status" value="1"/>
</dbReference>
<keyword evidence="5" id="KW-1185">Reference proteome</keyword>
<dbReference type="OrthoDB" id="4161332at2759"/>
<proteinExistence type="predicted"/>
<dbReference type="InterPro" id="IPR052761">
    <property type="entry name" value="Fungal_Detox/Toxin_TFs"/>
</dbReference>
<dbReference type="GeneID" id="55997390"/>